<evidence type="ECO:0000313" key="1">
    <source>
        <dbReference type="EMBL" id="MDX8301497.1"/>
    </source>
</evidence>
<gene>
    <name evidence="1" type="ORF">RMR22_04520</name>
</gene>
<dbReference type="SUPFAM" id="SSF49785">
    <property type="entry name" value="Galactose-binding domain-like"/>
    <property type="match status" value="1"/>
</dbReference>
<proteinExistence type="predicted"/>
<protein>
    <submittedName>
        <fullName evidence="1">Uncharacterized protein</fullName>
    </submittedName>
</protein>
<dbReference type="EMBL" id="JAVRAF010000001">
    <property type="protein sequence ID" value="MDX8301497.1"/>
    <property type="molecule type" value="Genomic_DNA"/>
</dbReference>
<dbReference type="InterPro" id="IPR008979">
    <property type="entry name" value="Galactose-bd-like_sf"/>
</dbReference>
<comment type="caution">
    <text evidence="1">The sequence shown here is derived from an EMBL/GenBank/DDBJ whole genome shotgun (WGS) entry which is preliminary data.</text>
</comment>
<sequence>MAAANVCDIDVGGRRQYRGGLEVFVDSQPIEVIEDLRVGCSGRFAEVGGQLKLLCGAPGAPVYSFTDESIVVTQDQGFEPFASVSSTHNTITGVYPEPAQLWATKDAPEYSVPALLIRDDGQKLPIGMEYDAVPFSAQVQALMKTDLEESQRWRVHEAFFGPEARALEPNDPIAYTSVRNSYSNKLFIVVRATPSDGLKTRVMFKEWEPSDYQPPSIFVPPVIGPVGSTPLPPQIMSGWTVAPAIISNASSTSQRPSIKVGCAPDLDGVERVWVKVRRASDHAIVFDSDSTRYAAPFEWILNGTFTPNTDYEVAGEYVSNINRNQEQSAWLPVRTPNVLFDSADILAGAITAEKIADAAVNASKLMNEAVTSLKLADQAVSTAKLQVGAVTAAIIANQAVDITKFASGLEPVSIVAAGALPTVKTTTNITWQGELYTWNGSAYAKPQTGVADGSITAAKLADAAVTADKLANSAVTHDKIVTGAIYGDLIAAQSITARELILTDFSNVVDAGWQKGSLSGWSTNGLISFVNDQAAGDASGWKLQSNARDQAFSVSLAANPSDTWYFEVWVNNADAVSANLMLLIRNPAGSAISYPVIAATSVKNTWVKLSGQYTMPAGYTSFQVLLQTDRSTTGGGTTSWTKPVARRAANASLIVDGAITALKISAGAVTADAISANAITTAKIMAGAVNATQIAAGAITTEKLAVGLGKNWLTNSDLSAGLQNWGGEFTNAPAGTWAIGIRADNYGVRPYGSLELTYNGSDPNIVVGVWQKNADASVRSFPVAAGQWLELSGKYLGHRTTNLRAYVQFLDASGNHLSYASVADFPASQNTNPNYSLAGYQSFFAKVLVPTGATQARPFWRMNGVVNGQTNPYLWLTNLFFGLATAQQTEASIWSDGGITIIGPGNLVTGAVTADKIGALAVTAGKIAANAVTATEIAANAITAAKIVGGSITGDKLVVNSITSRELLITDFTNIIPNGDFASGDFSSNWQKQPGNASDNIGYIEGGSFSLNGSRSLLLQKQTATTSAHACSVITPDPIYIPLEGGAAYAVESSVWSNVGSSPAGFYVIVHFYDGPNKTYLGSNNTIDNRAVSGTRANYRGKFTAPANARFAKVQVVNNSQNTTTDNFIVDYVYLRKANAASLIVDGSITAAQIAANSITADKLQVTSLAAISATLGNVNIENAIIGNLQVGTSNIAAGAVTAVEDGVRNVTINHGLNAPKVRVDYSLIINFHPTQNAPSVNIFLSSQDGTMENFIANGQQGKTVAVTRTKIFIPPASRASTSFNTSFDTNGSQIIGESIIATAFKR</sequence>
<accession>A0AAW9FAK2</accession>
<name>A0AAW9FAK2_9HYPH</name>
<dbReference type="Gene3D" id="2.60.120.260">
    <property type="entry name" value="Galactose-binding domain-like"/>
    <property type="match status" value="2"/>
</dbReference>
<reference evidence="1" key="1">
    <citation type="journal article" date="2023" name="Phytobiomes J">
        <title>Deciphering the key players within the bacterial microbiota associated with aerial crown gall tumors on rhododendron: Insights into the gallobiome.</title>
        <authorList>
            <person name="Kuzmanovic N."/>
            <person name="Nesme J."/>
            <person name="Wolf J."/>
            <person name="Neumann-Schaal M."/>
            <person name="Petersen J."/>
            <person name="Fernandez-Gnecco G."/>
            <person name="Sproeer C."/>
            <person name="Bunk B."/>
            <person name="Overmann J."/>
            <person name="Sorensen S.J."/>
            <person name="Idczak E."/>
            <person name="Smalla K."/>
        </authorList>
    </citation>
    <scope>NUCLEOTIDE SEQUENCE</scope>
    <source>
        <strain evidence="1">Rho-11.1</strain>
    </source>
</reference>
<organism evidence="1">
    <name type="scientific">Agrobacterium rosae</name>
    <dbReference type="NCBI Taxonomy" id="1972867"/>
    <lineage>
        <taxon>Bacteria</taxon>
        <taxon>Pseudomonadati</taxon>
        <taxon>Pseudomonadota</taxon>
        <taxon>Alphaproteobacteria</taxon>
        <taxon>Hyphomicrobiales</taxon>
        <taxon>Rhizobiaceae</taxon>
        <taxon>Rhizobium/Agrobacterium group</taxon>
        <taxon>Agrobacterium</taxon>
    </lineage>
</organism>